<evidence type="ECO:0000256" key="2">
    <source>
        <dbReference type="SAM" id="Phobius"/>
    </source>
</evidence>
<keyword evidence="2" id="KW-1133">Transmembrane helix</keyword>
<keyword evidence="4" id="KW-1185">Reference proteome</keyword>
<evidence type="ECO:0000313" key="3">
    <source>
        <dbReference type="EMBL" id="MDN4526581.1"/>
    </source>
</evidence>
<dbReference type="EMBL" id="JAUHTR010000012">
    <property type="protein sequence ID" value="MDN4526581.1"/>
    <property type="molecule type" value="Genomic_DNA"/>
</dbReference>
<accession>A0ABT8I0Q9</accession>
<sequence>MSNENNNQNINSKDFIIGALVGGIVGAASALLMAPKTGKELRNDLTDQAGTIKDKSTEWSSMAKDKSSNIARTVSEQSNQVAGKVKELSTSLRRDLNNWRNKGQDDESNQAYDEITTLVEEETTRQPDPLATEDDLVQTSIDKR</sequence>
<organism evidence="3 4">
    <name type="scientific">Fictibacillus fluitans</name>
    <dbReference type="NCBI Taxonomy" id="3058422"/>
    <lineage>
        <taxon>Bacteria</taxon>
        <taxon>Bacillati</taxon>
        <taxon>Bacillota</taxon>
        <taxon>Bacilli</taxon>
        <taxon>Bacillales</taxon>
        <taxon>Fictibacillaceae</taxon>
        <taxon>Fictibacillus</taxon>
    </lineage>
</organism>
<feature type="region of interest" description="Disordered" evidence="1">
    <location>
        <begin position="57"/>
        <end position="144"/>
    </location>
</feature>
<proteinExistence type="predicted"/>
<feature type="transmembrane region" description="Helical" evidence="2">
    <location>
        <begin position="15"/>
        <end position="34"/>
    </location>
</feature>
<feature type="compositionally biased region" description="Basic and acidic residues" evidence="1">
    <location>
        <begin position="57"/>
        <end position="67"/>
    </location>
</feature>
<dbReference type="Pfam" id="PF12732">
    <property type="entry name" value="YtxH"/>
    <property type="match status" value="1"/>
</dbReference>
<keyword evidence="2" id="KW-0472">Membrane</keyword>
<dbReference type="InterPro" id="IPR024623">
    <property type="entry name" value="YtxH"/>
</dbReference>
<evidence type="ECO:0000256" key="1">
    <source>
        <dbReference type="SAM" id="MobiDB-lite"/>
    </source>
</evidence>
<feature type="compositionally biased region" description="Basic and acidic residues" evidence="1">
    <location>
        <begin position="84"/>
        <end position="105"/>
    </location>
</feature>
<comment type="caution">
    <text evidence="3">The sequence shown here is derived from an EMBL/GenBank/DDBJ whole genome shotgun (WGS) entry which is preliminary data.</text>
</comment>
<dbReference type="PANTHER" id="PTHR35792">
    <property type="entry name" value="GENERAL STRESS PROTEIN"/>
    <property type="match status" value="1"/>
</dbReference>
<name>A0ABT8I0Q9_9BACL</name>
<feature type="compositionally biased region" description="Polar residues" evidence="1">
    <location>
        <begin position="68"/>
        <end position="81"/>
    </location>
</feature>
<dbReference type="InterPro" id="IPR052928">
    <property type="entry name" value="Desiccation-related_membrane"/>
</dbReference>
<keyword evidence="2" id="KW-0812">Transmembrane</keyword>
<gene>
    <name evidence="3" type="ORF">QYB97_19020</name>
</gene>
<protein>
    <submittedName>
        <fullName evidence="3">YtxH domain-containing protein</fullName>
    </submittedName>
</protein>
<evidence type="ECO:0000313" key="4">
    <source>
        <dbReference type="Proteomes" id="UP001172721"/>
    </source>
</evidence>
<dbReference type="RefSeq" id="WP_301167595.1">
    <property type="nucleotide sequence ID" value="NZ_JAUHTR010000012.1"/>
</dbReference>
<dbReference type="PANTHER" id="PTHR35792:SF1">
    <property type="entry name" value="SLL0268 PROTEIN"/>
    <property type="match status" value="1"/>
</dbReference>
<reference evidence="3" key="1">
    <citation type="submission" date="2023-07" db="EMBL/GenBank/DDBJ databases">
        <title>Fictibacillus sp. isolated from freshwater pond.</title>
        <authorList>
            <person name="Kirdat K."/>
            <person name="Bhat A."/>
            <person name="Mourya A."/>
            <person name="Yadav A."/>
        </authorList>
    </citation>
    <scope>NUCLEOTIDE SEQUENCE</scope>
    <source>
        <strain evidence="3">NE201</strain>
    </source>
</reference>
<dbReference type="Proteomes" id="UP001172721">
    <property type="component" value="Unassembled WGS sequence"/>
</dbReference>